<evidence type="ECO:0000313" key="7">
    <source>
        <dbReference type="EMBL" id="TQM79723.1"/>
    </source>
</evidence>
<dbReference type="PANTHER" id="PTHR43580:SF2">
    <property type="entry name" value="CYTOKINE-LIKE NUCLEAR FACTOR N-PAC"/>
    <property type="match status" value="1"/>
</dbReference>
<organism evidence="7 8">
    <name type="scientific">Saccharothrix saharensis</name>
    <dbReference type="NCBI Taxonomy" id="571190"/>
    <lineage>
        <taxon>Bacteria</taxon>
        <taxon>Bacillati</taxon>
        <taxon>Actinomycetota</taxon>
        <taxon>Actinomycetes</taxon>
        <taxon>Pseudonocardiales</taxon>
        <taxon>Pseudonocardiaceae</taxon>
        <taxon>Saccharothrix</taxon>
    </lineage>
</organism>
<dbReference type="GO" id="GO:0051287">
    <property type="term" value="F:NAD binding"/>
    <property type="evidence" value="ECO:0007669"/>
    <property type="project" value="InterPro"/>
</dbReference>
<dbReference type="GO" id="GO:0050661">
    <property type="term" value="F:NADP binding"/>
    <property type="evidence" value="ECO:0007669"/>
    <property type="project" value="InterPro"/>
</dbReference>
<dbReference type="InterPro" id="IPR036291">
    <property type="entry name" value="NAD(P)-bd_dom_sf"/>
</dbReference>
<keyword evidence="8" id="KW-1185">Reference proteome</keyword>
<dbReference type="Gene3D" id="3.40.50.720">
    <property type="entry name" value="NAD(P)-binding Rossmann-like Domain"/>
    <property type="match status" value="1"/>
</dbReference>
<dbReference type="SUPFAM" id="SSF48179">
    <property type="entry name" value="6-phosphogluconate dehydrogenase C-terminal domain-like"/>
    <property type="match status" value="1"/>
</dbReference>
<dbReference type="InterPro" id="IPR008927">
    <property type="entry name" value="6-PGluconate_DH-like_C_sf"/>
</dbReference>
<dbReference type="RefSeq" id="WP_141977213.1">
    <property type="nucleotide sequence ID" value="NZ_VFPP01000001.1"/>
</dbReference>
<feature type="domain" description="6-phosphogluconate dehydrogenase NADP-binding" evidence="5">
    <location>
        <begin position="3"/>
        <end position="160"/>
    </location>
</feature>
<dbReference type="SUPFAM" id="SSF51735">
    <property type="entry name" value="NAD(P)-binding Rossmann-fold domains"/>
    <property type="match status" value="1"/>
</dbReference>
<dbReference type="InterPro" id="IPR051265">
    <property type="entry name" value="HIBADH-related_NP60_sf"/>
</dbReference>
<dbReference type="Pfam" id="PF14833">
    <property type="entry name" value="NAD_binding_11"/>
    <property type="match status" value="1"/>
</dbReference>
<reference evidence="7 8" key="1">
    <citation type="submission" date="2019-06" db="EMBL/GenBank/DDBJ databases">
        <title>Sequencing the genomes of 1000 actinobacteria strains.</title>
        <authorList>
            <person name="Klenk H.-P."/>
        </authorList>
    </citation>
    <scope>NUCLEOTIDE SEQUENCE [LARGE SCALE GENOMIC DNA]</scope>
    <source>
        <strain evidence="7 8">DSM 45456</strain>
    </source>
</reference>
<proteinExistence type="inferred from homology"/>
<dbReference type="InterPro" id="IPR006115">
    <property type="entry name" value="6PGDH_NADP-bd"/>
</dbReference>
<dbReference type="EMBL" id="VFPP01000001">
    <property type="protein sequence ID" value="TQM79723.1"/>
    <property type="molecule type" value="Genomic_DNA"/>
</dbReference>
<evidence type="ECO:0000313" key="8">
    <source>
        <dbReference type="Proteomes" id="UP000316628"/>
    </source>
</evidence>
<evidence type="ECO:0000256" key="2">
    <source>
        <dbReference type="ARBA" id="ARBA00023002"/>
    </source>
</evidence>
<comment type="similarity">
    <text evidence="1">Belongs to the HIBADH-related family.</text>
</comment>
<gene>
    <name evidence="7" type="ORF">FHX81_2033</name>
</gene>
<dbReference type="AlphaFoldDB" id="A0A543JA70"/>
<feature type="active site" evidence="4">
    <location>
        <position position="170"/>
    </location>
</feature>
<keyword evidence="2" id="KW-0560">Oxidoreductase</keyword>
<sequence length="286" mass="28988">MRVVVLGTGLMGAGMARSLLRSKMDVVVWNRSAAKARPLADEGAVVAEDPKSAVVGADVVITMLFDADATAGVMAEALPSVPAADGAVWVQCGTVGLAGIEHLAELAAMYGVPLVDAPVLGTRAPAEQGTLTVLAAGPVEVREAVAPVFDAIGVRTVWAGERAGDGQRLKLAANSWVLSITAATAQAVALTRGLGLDPDAFLEVIAGGPVDSTYAQAKGRAMIDGEFPPSFGVDGAVKDSGLILAAMAVAGTDDRLMRVLGEHYRVASERVGEGADMAAVVAAFGS</sequence>
<dbReference type="Proteomes" id="UP000316628">
    <property type="component" value="Unassembled WGS sequence"/>
</dbReference>
<evidence type="ECO:0000256" key="1">
    <source>
        <dbReference type="ARBA" id="ARBA00009080"/>
    </source>
</evidence>
<evidence type="ECO:0000259" key="5">
    <source>
        <dbReference type="Pfam" id="PF03446"/>
    </source>
</evidence>
<dbReference type="InterPro" id="IPR015815">
    <property type="entry name" value="HIBADH-related"/>
</dbReference>
<protein>
    <submittedName>
        <fullName evidence="7">3-hydroxyisobutyrate dehydrogenase</fullName>
    </submittedName>
</protein>
<dbReference type="InterPro" id="IPR029154">
    <property type="entry name" value="HIBADH-like_NADP-bd"/>
</dbReference>
<dbReference type="PIRSF" id="PIRSF000103">
    <property type="entry name" value="HIBADH"/>
    <property type="match status" value="1"/>
</dbReference>
<evidence type="ECO:0000256" key="4">
    <source>
        <dbReference type="PIRSR" id="PIRSR000103-1"/>
    </source>
</evidence>
<feature type="domain" description="3-hydroxyisobutyrate dehydrogenase-like NAD-binding" evidence="6">
    <location>
        <begin position="164"/>
        <end position="282"/>
    </location>
</feature>
<evidence type="ECO:0000259" key="6">
    <source>
        <dbReference type="Pfam" id="PF14833"/>
    </source>
</evidence>
<dbReference type="Gene3D" id="1.10.1040.10">
    <property type="entry name" value="N-(1-d-carboxylethyl)-l-norvaline Dehydrogenase, domain 2"/>
    <property type="match status" value="1"/>
</dbReference>
<dbReference type="OrthoDB" id="3185659at2"/>
<comment type="caution">
    <text evidence="7">The sequence shown here is derived from an EMBL/GenBank/DDBJ whole genome shotgun (WGS) entry which is preliminary data.</text>
</comment>
<accession>A0A543JA70</accession>
<keyword evidence="3" id="KW-0520">NAD</keyword>
<evidence type="ECO:0000256" key="3">
    <source>
        <dbReference type="ARBA" id="ARBA00023027"/>
    </source>
</evidence>
<dbReference type="Pfam" id="PF03446">
    <property type="entry name" value="NAD_binding_2"/>
    <property type="match status" value="1"/>
</dbReference>
<dbReference type="InterPro" id="IPR013328">
    <property type="entry name" value="6PGD_dom2"/>
</dbReference>
<name>A0A543JA70_9PSEU</name>
<dbReference type="PANTHER" id="PTHR43580">
    <property type="entry name" value="OXIDOREDUCTASE GLYR1-RELATED"/>
    <property type="match status" value="1"/>
</dbReference>
<dbReference type="GO" id="GO:0016491">
    <property type="term" value="F:oxidoreductase activity"/>
    <property type="evidence" value="ECO:0007669"/>
    <property type="project" value="UniProtKB-KW"/>
</dbReference>